<protein>
    <submittedName>
        <fullName evidence="2">F0F1-ATPase subunit</fullName>
    </submittedName>
</protein>
<accession>A0A348ALB5</accession>
<dbReference type="NCBIfam" id="TIGR02230">
    <property type="entry name" value="ATPase_gene1"/>
    <property type="match status" value="1"/>
</dbReference>
<sequence>MVQNKRQKITAKITTEEYDTALKDAVENKAARKLRKRLRKFKNIWFGFSVFGLVGWSVVVPCLLGTLLGIWLDRNYPRQYSWTLTFLLAGLILGCFNAWRWVEKERQKIHREEDDG</sequence>
<evidence type="ECO:0000256" key="1">
    <source>
        <dbReference type="SAM" id="Phobius"/>
    </source>
</evidence>
<dbReference type="Pfam" id="PF09527">
    <property type="entry name" value="ATPase_gene1"/>
    <property type="match status" value="1"/>
</dbReference>
<evidence type="ECO:0000313" key="2">
    <source>
        <dbReference type="EMBL" id="BBB91863.1"/>
    </source>
</evidence>
<gene>
    <name evidence="2" type="ORF">MAMMFC1_02548</name>
</gene>
<keyword evidence="3" id="KW-1185">Reference proteome</keyword>
<reference evidence="2 3" key="1">
    <citation type="journal article" date="2018" name="Int. J. Syst. Evol. Microbiol.">
        <title>Methylomusa anaerophila gen. nov., sp. nov., an anaerobic methanol-utilizing bacterium isolated from a microbial fuel cell.</title>
        <authorList>
            <person name="Amano N."/>
            <person name="Yamamuro A."/>
            <person name="Miyahara M."/>
            <person name="Kouzuma A."/>
            <person name="Abe T."/>
            <person name="Watanabe K."/>
        </authorList>
    </citation>
    <scope>NUCLEOTIDE SEQUENCE [LARGE SCALE GENOMIC DNA]</scope>
    <source>
        <strain evidence="2 3">MMFC1</strain>
    </source>
</reference>
<dbReference type="InterPro" id="IPR032820">
    <property type="entry name" value="ATPase_put"/>
</dbReference>
<keyword evidence="1" id="KW-1133">Transmembrane helix</keyword>
<proteinExistence type="predicted"/>
<dbReference type="OrthoDB" id="1708087at2"/>
<dbReference type="RefSeq" id="WP_126308830.1">
    <property type="nucleotide sequence ID" value="NZ_AP018449.1"/>
</dbReference>
<dbReference type="InterPro" id="IPR011744">
    <property type="entry name" value="ATPase_gene1"/>
</dbReference>
<dbReference type="AlphaFoldDB" id="A0A348ALB5"/>
<name>A0A348ALB5_9FIRM</name>
<dbReference type="KEGG" id="mana:MAMMFC1_02548"/>
<keyword evidence="1" id="KW-0472">Membrane</keyword>
<dbReference type="Proteomes" id="UP000276437">
    <property type="component" value="Chromosome"/>
</dbReference>
<keyword evidence="1" id="KW-0812">Transmembrane</keyword>
<feature type="transmembrane region" description="Helical" evidence="1">
    <location>
        <begin position="44"/>
        <end position="72"/>
    </location>
</feature>
<dbReference type="EMBL" id="AP018449">
    <property type="protein sequence ID" value="BBB91863.1"/>
    <property type="molecule type" value="Genomic_DNA"/>
</dbReference>
<evidence type="ECO:0000313" key="3">
    <source>
        <dbReference type="Proteomes" id="UP000276437"/>
    </source>
</evidence>
<organism evidence="2 3">
    <name type="scientific">Methylomusa anaerophila</name>
    <dbReference type="NCBI Taxonomy" id="1930071"/>
    <lineage>
        <taxon>Bacteria</taxon>
        <taxon>Bacillati</taxon>
        <taxon>Bacillota</taxon>
        <taxon>Negativicutes</taxon>
        <taxon>Selenomonadales</taxon>
        <taxon>Sporomusaceae</taxon>
        <taxon>Methylomusa</taxon>
    </lineage>
</organism>
<feature type="transmembrane region" description="Helical" evidence="1">
    <location>
        <begin position="84"/>
        <end position="102"/>
    </location>
</feature>